<proteinExistence type="predicted"/>
<dbReference type="AlphaFoldDB" id="A0A0L9V352"/>
<name>A0A0L9V352_PHAAN</name>
<sequence>MRSIGEARTLCVKGRSSPLQVDRAVASGSCVEGSSSGSFVEGRFSHGLASSSFFASSDLHLLSFKCELPRQFQFYRPDKQPMAKPVSHEVEEVAEDDDDPLAILMKNLHKLNKGPVELYWELRVFGLQYHMPLYLALNDALEVVGGERMLNILVIQLWCIPRGQQIEVVYPKCNEQIDSWACEYYIMSWMKTIIREGIKEDWTEWFNSSSSLIDATIRNIRQE</sequence>
<protein>
    <submittedName>
        <fullName evidence="1">Uncharacterized protein</fullName>
    </submittedName>
</protein>
<gene>
    <name evidence="1" type="ORF">LR48_Vigan08g018400</name>
</gene>
<reference evidence="2" key="1">
    <citation type="journal article" date="2015" name="Proc. Natl. Acad. Sci. U.S.A.">
        <title>Genome sequencing of adzuki bean (Vigna angularis) provides insight into high starch and low fat accumulation and domestication.</title>
        <authorList>
            <person name="Yang K."/>
            <person name="Tian Z."/>
            <person name="Chen C."/>
            <person name="Luo L."/>
            <person name="Zhao B."/>
            <person name="Wang Z."/>
            <person name="Yu L."/>
            <person name="Li Y."/>
            <person name="Sun Y."/>
            <person name="Li W."/>
            <person name="Chen Y."/>
            <person name="Li Y."/>
            <person name="Zhang Y."/>
            <person name="Ai D."/>
            <person name="Zhao J."/>
            <person name="Shang C."/>
            <person name="Ma Y."/>
            <person name="Wu B."/>
            <person name="Wang M."/>
            <person name="Gao L."/>
            <person name="Sun D."/>
            <person name="Zhang P."/>
            <person name="Guo F."/>
            <person name="Wang W."/>
            <person name="Li Y."/>
            <person name="Wang J."/>
            <person name="Varshney R.K."/>
            <person name="Wang J."/>
            <person name="Ling H.Q."/>
            <person name="Wan P."/>
        </authorList>
    </citation>
    <scope>NUCLEOTIDE SEQUENCE</scope>
    <source>
        <strain evidence="2">cv. Jingnong 6</strain>
    </source>
</reference>
<organism evidence="1 2">
    <name type="scientific">Phaseolus angularis</name>
    <name type="common">Azuki bean</name>
    <name type="synonym">Vigna angularis</name>
    <dbReference type="NCBI Taxonomy" id="3914"/>
    <lineage>
        <taxon>Eukaryota</taxon>
        <taxon>Viridiplantae</taxon>
        <taxon>Streptophyta</taxon>
        <taxon>Embryophyta</taxon>
        <taxon>Tracheophyta</taxon>
        <taxon>Spermatophyta</taxon>
        <taxon>Magnoliopsida</taxon>
        <taxon>eudicotyledons</taxon>
        <taxon>Gunneridae</taxon>
        <taxon>Pentapetalae</taxon>
        <taxon>rosids</taxon>
        <taxon>fabids</taxon>
        <taxon>Fabales</taxon>
        <taxon>Fabaceae</taxon>
        <taxon>Papilionoideae</taxon>
        <taxon>50 kb inversion clade</taxon>
        <taxon>NPAAA clade</taxon>
        <taxon>indigoferoid/millettioid clade</taxon>
        <taxon>Phaseoleae</taxon>
        <taxon>Vigna</taxon>
    </lineage>
</organism>
<dbReference type="EMBL" id="CM003378">
    <property type="protein sequence ID" value="KOM49357.1"/>
    <property type="molecule type" value="Genomic_DNA"/>
</dbReference>
<dbReference type="Gramene" id="KOM49357">
    <property type="protein sequence ID" value="KOM49357"/>
    <property type="gene ID" value="LR48_Vigan08g018400"/>
</dbReference>
<evidence type="ECO:0000313" key="2">
    <source>
        <dbReference type="Proteomes" id="UP000053144"/>
    </source>
</evidence>
<evidence type="ECO:0000313" key="1">
    <source>
        <dbReference type="EMBL" id="KOM49357.1"/>
    </source>
</evidence>
<dbReference type="Proteomes" id="UP000053144">
    <property type="component" value="Chromosome 8"/>
</dbReference>
<accession>A0A0L9V352</accession>